<sequence>MIPSRSRHNATRQFMKDKPHKRGTKLFMTCCADTAYCLRLEVFCGTEQHSDELGGESPTLFDPNSGPTAVIRILQHVLPPPREGVYHAVVTDRFYTSVQLAMQLLARNVYSAGTIQTNKKGFPPTLIYLEGQPQLQSQMLSKNASNVVVGQATCISAFDW</sequence>
<proteinExistence type="predicted"/>
<comment type="caution">
    <text evidence="2">The sequence shown here is derived from an EMBL/GenBank/DDBJ whole genome shotgun (WGS) entry which is preliminary data.</text>
</comment>
<dbReference type="OrthoDB" id="122438at2759"/>
<reference evidence="2 3" key="1">
    <citation type="journal article" date="2017" name="Genome Biol. Evol.">
        <title>Phytophthora megakarya and P. palmivora, closely related causal agents of cacao black pod rot, underwent increases in genome sizes and gene numbers by different mechanisms.</title>
        <authorList>
            <person name="Ali S.S."/>
            <person name="Shao J."/>
            <person name="Lary D.J."/>
            <person name="Kronmiller B."/>
            <person name="Shen D."/>
            <person name="Strem M.D."/>
            <person name="Amoako-Attah I."/>
            <person name="Akrofi A.Y."/>
            <person name="Begoude B.A."/>
            <person name="Ten Hoopen G.M."/>
            <person name="Coulibaly K."/>
            <person name="Kebe B.I."/>
            <person name="Melnick R.L."/>
            <person name="Guiltinan M.J."/>
            <person name="Tyler B.M."/>
            <person name="Meinhardt L.W."/>
            <person name="Bailey B.A."/>
        </authorList>
    </citation>
    <scope>NUCLEOTIDE SEQUENCE [LARGE SCALE GENOMIC DNA]</scope>
    <source>
        <strain evidence="3">sbr112.9</strain>
    </source>
</reference>
<evidence type="ECO:0000313" key="2">
    <source>
        <dbReference type="EMBL" id="POM70506.1"/>
    </source>
</evidence>
<dbReference type="PANTHER" id="PTHR46599:SF3">
    <property type="entry name" value="PIGGYBAC TRANSPOSABLE ELEMENT-DERIVED PROTEIN 4"/>
    <property type="match status" value="1"/>
</dbReference>
<dbReference type="Pfam" id="PF13843">
    <property type="entry name" value="DDE_Tnp_1_7"/>
    <property type="match status" value="1"/>
</dbReference>
<dbReference type="InterPro" id="IPR029526">
    <property type="entry name" value="PGBD"/>
</dbReference>
<evidence type="ECO:0000313" key="3">
    <source>
        <dbReference type="Proteomes" id="UP000237271"/>
    </source>
</evidence>
<dbReference type="AlphaFoldDB" id="A0A2P4XY71"/>
<evidence type="ECO:0000259" key="1">
    <source>
        <dbReference type="Pfam" id="PF13843"/>
    </source>
</evidence>
<dbReference type="PANTHER" id="PTHR46599">
    <property type="entry name" value="PIGGYBAC TRANSPOSABLE ELEMENT-DERIVED PROTEIN 4"/>
    <property type="match status" value="1"/>
</dbReference>
<organism evidence="2 3">
    <name type="scientific">Phytophthora palmivora</name>
    <dbReference type="NCBI Taxonomy" id="4796"/>
    <lineage>
        <taxon>Eukaryota</taxon>
        <taxon>Sar</taxon>
        <taxon>Stramenopiles</taxon>
        <taxon>Oomycota</taxon>
        <taxon>Peronosporomycetes</taxon>
        <taxon>Peronosporales</taxon>
        <taxon>Peronosporaceae</taxon>
        <taxon>Phytophthora</taxon>
    </lineage>
</organism>
<gene>
    <name evidence="2" type="ORF">PHPALM_13039</name>
</gene>
<protein>
    <recommendedName>
        <fullName evidence="1">PiggyBac transposable element-derived protein domain-containing protein</fullName>
    </recommendedName>
</protein>
<feature type="domain" description="PiggyBac transposable element-derived protein" evidence="1">
    <location>
        <begin position="4"/>
        <end position="147"/>
    </location>
</feature>
<keyword evidence="3" id="KW-1185">Reference proteome</keyword>
<name>A0A2P4XY71_9STRA</name>
<dbReference type="EMBL" id="NCKW01006962">
    <property type="protein sequence ID" value="POM70506.1"/>
    <property type="molecule type" value="Genomic_DNA"/>
</dbReference>
<accession>A0A2P4XY71</accession>
<dbReference type="Proteomes" id="UP000237271">
    <property type="component" value="Unassembled WGS sequence"/>
</dbReference>